<reference evidence="1" key="1">
    <citation type="submission" date="2018-04" db="EMBL/GenBank/DDBJ databases">
        <title>Transcriptome of Schizaphis graminum biotype I.</title>
        <authorList>
            <person name="Scully E.D."/>
            <person name="Geib S.M."/>
            <person name="Palmer N.A."/>
            <person name="Koch K."/>
            <person name="Bradshaw J."/>
            <person name="Heng-Moss T."/>
            <person name="Sarath G."/>
        </authorList>
    </citation>
    <scope>NUCLEOTIDE SEQUENCE</scope>
</reference>
<sequence>MIYYVVLNCRKRTSEVYYNRCELHATRGCRQIRFLRPTRGSRSQIRNGPRRLCNTFIPKLYTYDDNNNNNNNMLYSCVSTTAVGVGARRSNHRDLSGFRR</sequence>
<gene>
    <name evidence="1" type="ORF">g.1636</name>
</gene>
<accession>A0A2S2PML7</accession>
<organism evidence="1">
    <name type="scientific">Schizaphis graminum</name>
    <name type="common">Green bug aphid</name>
    <dbReference type="NCBI Taxonomy" id="13262"/>
    <lineage>
        <taxon>Eukaryota</taxon>
        <taxon>Metazoa</taxon>
        <taxon>Ecdysozoa</taxon>
        <taxon>Arthropoda</taxon>
        <taxon>Hexapoda</taxon>
        <taxon>Insecta</taxon>
        <taxon>Pterygota</taxon>
        <taxon>Neoptera</taxon>
        <taxon>Paraneoptera</taxon>
        <taxon>Hemiptera</taxon>
        <taxon>Sternorrhyncha</taxon>
        <taxon>Aphidomorpha</taxon>
        <taxon>Aphidoidea</taxon>
        <taxon>Aphididae</taxon>
        <taxon>Aphidini</taxon>
        <taxon>Schizaphis</taxon>
    </lineage>
</organism>
<protein>
    <submittedName>
        <fullName evidence="1">Uncharacterized protein</fullName>
    </submittedName>
</protein>
<name>A0A2S2PML7_SCHGA</name>
<dbReference type="AlphaFoldDB" id="A0A2S2PML7"/>
<proteinExistence type="predicted"/>
<evidence type="ECO:0000313" key="1">
    <source>
        <dbReference type="EMBL" id="MBY30700.1"/>
    </source>
</evidence>
<dbReference type="EMBL" id="GGMR01018081">
    <property type="protein sequence ID" value="MBY30700.1"/>
    <property type="molecule type" value="Transcribed_RNA"/>
</dbReference>